<proteinExistence type="predicted"/>
<evidence type="ECO:0000256" key="1">
    <source>
        <dbReference type="SAM" id="MobiDB-lite"/>
    </source>
</evidence>
<feature type="region of interest" description="Disordered" evidence="1">
    <location>
        <begin position="1"/>
        <end position="117"/>
    </location>
</feature>
<organism evidence="2 3">
    <name type="scientific">Karstenula rhodostoma CBS 690.94</name>
    <dbReference type="NCBI Taxonomy" id="1392251"/>
    <lineage>
        <taxon>Eukaryota</taxon>
        <taxon>Fungi</taxon>
        <taxon>Dikarya</taxon>
        <taxon>Ascomycota</taxon>
        <taxon>Pezizomycotina</taxon>
        <taxon>Dothideomycetes</taxon>
        <taxon>Pleosporomycetidae</taxon>
        <taxon>Pleosporales</taxon>
        <taxon>Massarineae</taxon>
        <taxon>Didymosphaeriaceae</taxon>
        <taxon>Karstenula</taxon>
    </lineage>
</organism>
<reference evidence="2" key="1">
    <citation type="journal article" date="2020" name="Stud. Mycol.">
        <title>101 Dothideomycetes genomes: a test case for predicting lifestyles and emergence of pathogens.</title>
        <authorList>
            <person name="Haridas S."/>
            <person name="Albert R."/>
            <person name="Binder M."/>
            <person name="Bloem J."/>
            <person name="Labutti K."/>
            <person name="Salamov A."/>
            <person name="Andreopoulos B."/>
            <person name="Baker S."/>
            <person name="Barry K."/>
            <person name="Bills G."/>
            <person name="Bluhm B."/>
            <person name="Cannon C."/>
            <person name="Castanera R."/>
            <person name="Culley D."/>
            <person name="Daum C."/>
            <person name="Ezra D."/>
            <person name="Gonzalez J."/>
            <person name="Henrissat B."/>
            <person name="Kuo A."/>
            <person name="Liang C."/>
            <person name="Lipzen A."/>
            <person name="Lutzoni F."/>
            <person name="Magnuson J."/>
            <person name="Mondo S."/>
            <person name="Nolan M."/>
            <person name="Ohm R."/>
            <person name="Pangilinan J."/>
            <person name="Park H.-J."/>
            <person name="Ramirez L."/>
            <person name="Alfaro M."/>
            <person name="Sun H."/>
            <person name="Tritt A."/>
            <person name="Yoshinaga Y."/>
            <person name="Zwiers L.-H."/>
            <person name="Turgeon B."/>
            <person name="Goodwin S."/>
            <person name="Spatafora J."/>
            <person name="Crous P."/>
            <person name="Grigoriev I."/>
        </authorList>
    </citation>
    <scope>NUCLEOTIDE SEQUENCE</scope>
    <source>
        <strain evidence="2">CBS 690.94</strain>
    </source>
</reference>
<feature type="compositionally biased region" description="Pro residues" evidence="1">
    <location>
        <begin position="28"/>
        <end position="40"/>
    </location>
</feature>
<accession>A0A9P4PRB0</accession>
<gene>
    <name evidence="2" type="ORF">P171DRAFT_482020</name>
</gene>
<sequence>MAWKTKKQEKAQDDLVARKSSLHLLPKASPPPEDPTPPSYAPSTTDQPPPLKSPNAALSDPSLHIRSTTSTSLPLLHNPDPPLYRTTTDPTPLSPTAPLYSPTTTSPIPKKPHKTLPRIQALKTTLSDVKTSIKDSPAPSVVKAAWSGGLEARSSFAMVGPAAATGVPGLVVGAGLVAWKVGKGARKVYKEEERERGERLVREGKAWRDGQGRVRRGGEEVEVVEVEVEGMGKKGKKGGKC</sequence>
<comment type="caution">
    <text evidence="2">The sequence shown here is derived from an EMBL/GenBank/DDBJ whole genome shotgun (WGS) entry which is preliminary data.</text>
</comment>
<keyword evidence="3" id="KW-1185">Reference proteome</keyword>
<feature type="compositionally biased region" description="Basic and acidic residues" evidence="1">
    <location>
        <begin position="1"/>
        <end position="17"/>
    </location>
</feature>
<evidence type="ECO:0000313" key="2">
    <source>
        <dbReference type="EMBL" id="KAF2448981.1"/>
    </source>
</evidence>
<protein>
    <submittedName>
        <fullName evidence="2">Uncharacterized protein</fullName>
    </submittedName>
</protein>
<dbReference type="Proteomes" id="UP000799764">
    <property type="component" value="Unassembled WGS sequence"/>
</dbReference>
<evidence type="ECO:0000313" key="3">
    <source>
        <dbReference type="Proteomes" id="UP000799764"/>
    </source>
</evidence>
<name>A0A9P4PRB0_9PLEO</name>
<dbReference type="EMBL" id="MU001495">
    <property type="protein sequence ID" value="KAF2448981.1"/>
    <property type="molecule type" value="Genomic_DNA"/>
</dbReference>
<dbReference type="AlphaFoldDB" id="A0A9P4PRB0"/>